<evidence type="ECO:0000259" key="15">
    <source>
        <dbReference type="SMART" id="SM00478"/>
    </source>
</evidence>
<dbReference type="EMBL" id="DVOH01000024">
    <property type="protein sequence ID" value="HIV00175.1"/>
    <property type="molecule type" value="Genomic_DNA"/>
</dbReference>
<evidence type="ECO:0000256" key="1">
    <source>
        <dbReference type="ARBA" id="ARBA00000843"/>
    </source>
</evidence>
<sequence length="353" mass="39107">MSLLLPWFDRHKRDLPWRRDKTPYTTWISEIMLQQTRVEAVKGYYLRFVRALPTAADLAACPEDRLMKLWEGLGYYSRVRNLQKAARIVVERYGGQLPADYAALRALPGIGDYTAGAIASIAFGLPVPAVDGNVLRVIARYADDDGNIDDPAVRKRVAASLRAVYPAERCGDLTESLMELGATVCLPNGAPLCADCPLRSRCLAFRNGTVSDLPVRKEKPPRRIERHTVLWITDGQGVALIRRAARGVLGGQWAPPTTEGALSEAEVRKLLCEADCRILTLTPQPNYIHVFTHIEWHNTVYLAVVQAIPSQWRRVTADELQREVALPAAFPMPHALKNGASGALDALPKSKNV</sequence>
<dbReference type="GO" id="GO:0032357">
    <property type="term" value="F:oxidized purine DNA binding"/>
    <property type="evidence" value="ECO:0007669"/>
    <property type="project" value="TreeGrafter"/>
</dbReference>
<dbReference type="GO" id="GO:0051539">
    <property type="term" value="F:4 iron, 4 sulfur cluster binding"/>
    <property type="evidence" value="ECO:0007669"/>
    <property type="project" value="UniProtKB-UniRule"/>
</dbReference>
<evidence type="ECO:0000256" key="10">
    <source>
        <dbReference type="ARBA" id="ARBA00023004"/>
    </source>
</evidence>
<dbReference type="Pfam" id="PF00633">
    <property type="entry name" value="HHH"/>
    <property type="match status" value="1"/>
</dbReference>
<comment type="similarity">
    <text evidence="3 14">Belongs to the Nth/MutY family.</text>
</comment>
<accession>A0A9D1SXC1</accession>
<dbReference type="InterPro" id="IPR000445">
    <property type="entry name" value="HhH_motif"/>
</dbReference>
<dbReference type="NCBIfam" id="TIGR01084">
    <property type="entry name" value="mutY"/>
    <property type="match status" value="1"/>
</dbReference>
<dbReference type="SMART" id="SM00478">
    <property type="entry name" value="ENDO3c"/>
    <property type="match status" value="1"/>
</dbReference>
<dbReference type="InterPro" id="IPR003265">
    <property type="entry name" value="HhH-GPD_domain"/>
</dbReference>
<dbReference type="PANTHER" id="PTHR42944">
    <property type="entry name" value="ADENINE DNA GLYCOSYLASE"/>
    <property type="match status" value="1"/>
</dbReference>
<dbReference type="AlphaFoldDB" id="A0A9D1SXC1"/>
<keyword evidence="7" id="KW-0479">Metal-binding</keyword>
<dbReference type="InterPro" id="IPR005760">
    <property type="entry name" value="A/G_AdeGlyc_MutY"/>
</dbReference>
<dbReference type="GO" id="GO:0035485">
    <property type="term" value="F:adenine/guanine mispair binding"/>
    <property type="evidence" value="ECO:0007669"/>
    <property type="project" value="TreeGrafter"/>
</dbReference>
<dbReference type="GO" id="GO:0006298">
    <property type="term" value="P:mismatch repair"/>
    <property type="evidence" value="ECO:0007669"/>
    <property type="project" value="TreeGrafter"/>
</dbReference>
<organism evidence="16 17">
    <name type="scientific">Candidatus Stercoripulliclostridium merdipullorum</name>
    <dbReference type="NCBI Taxonomy" id="2840952"/>
    <lineage>
        <taxon>Bacteria</taxon>
        <taxon>Bacillati</taxon>
        <taxon>Bacillota</taxon>
        <taxon>Clostridia</taxon>
        <taxon>Eubacteriales</taxon>
        <taxon>Candidatus Stercoripulliclostridium</taxon>
    </lineage>
</organism>
<dbReference type="CDD" id="cd00056">
    <property type="entry name" value="ENDO3c"/>
    <property type="match status" value="1"/>
</dbReference>
<name>A0A9D1SXC1_9FIRM</name>
<evidence type="ECO:0000256" key="4">
    <source>
        <dbReference type="ARBA" id="ARBA00012045"/>
    </source>
</evidence>
<evidence type="ECO:0000256" key="8">
    <source>
        <dbReference type="ARBA" id="ARBA00022763"/>
    </source>
</evidence>
<dbReference type="InterPro" id="IPR029119">
    <property type="entry name" value="MutY_C"/>
</dbReference>
<dbReference type="CDD" id="cd03431">
    <property type="entry name" value="NUDIX_DNA_Glycosylase_C-MutY"/>
    <property type="match status" value="1"/>
</dbReference>
<reference evidence="16" key="1">
    <citation type="submission" date="2020-10" db="EMBL/GenBank/DDBJ databases">
        <authorList>
            <person name="Gilroy R."/>
        </authorList>
    </citation>
    <scope>NUCLEOTIDE SEQUENCE</scope>
    <source>
        <strain evidence="16">23406</strain>
    </source>
</reference>
<comment type="function">
    <text evidence="2">Adenine glycosylase active on G-A mispairs. MutY also corrects error-prone DNA synthesis past GO lesions which are due to the oxidatively damaged form of guanine: 7,8-dihydro-8-oxoguanine (8-oxo-dGTP).</text>
</comment>
<evidence type="ECO:0000256" key="5">
    <source>
        <dbReference type="ARBA" id="ARBA00022023"/>
    </source>
</evidence>
<dbReference type="InterPro" id="IPR015797">
    <property type="entry name" value="NUDIX_hydrolase-like_dom_sf"/>
</dbReference>
<keyword evidence="6" id="KW-0004">4Fe-4S</keyword>
<evidence type="ECO:0000256" key="7">
    <source>
        <dbReference type="ARBA" id="ARBA00022723"/>
    </source>
</evidence>
<comment type="catalytic activity">
    <reaction evidence="1 14">
        <text>Hydrolyzes free adenine bases from 7,8-dihydro-8-oxoguanine:adenine mismatched double-stranded DNA, leaving an apurinic site.</text>
        <dbReference type="EC" id="3.2.2.31"/>
    </reaction>
</comment>
<dbReference type="InterPro" id="IPR004036">
    <property type="entry name" value="Endonuclease-III-like_CS2"/>
</dbReference>
<evidence type="ECO:0000256" key="9">
    <source>
        <dbReference type="ARBA" id="ARBA00022801"/>
    </source>
</evidence>
<evidence type="ECO:0000313" key="17">
    <source>
        <dbReference type="Proteomes" id="UP000886891"/>
    </source>
</evidence>
<comment type="cofactor">
    <cofactor evidence="14">
        <name>[4Fe-4S] cluster</name>
        <dbReference type="ChEBI" id="CHEBI:49883"/>
    </cofactor>
    <text evidence="14">Binds 1 [4Fe-4S] cluster.</text>
</comment>
<dbReference type="SUPFAM" id="SSF55811">
    <property type="entry name" value="Nudix"/>
    <property type="match status" value="1"/>
</dbReference>
<dbReference type="FunFam" id="1.10.340.30:FF:000002">
    <property type="entry name" value="Adenine DNA glycosylase"/>
    <property type="match status" value="1"/>
</dbReference>
<evidence type="ECO:0000256" key="14">
    <source>
        <dbReference type="RuleBase" id="RU365096"/>
    </source>
</evidence>
<evidence type="ECO:0000256" key="6">
    <source>
        <dbReference type="ARBA" id="ARBA00022485"/>
    </source>
</evidence>
<dbReference type="InterPro" id="IPR011257">
    <property type="entry name" value="DNA_glycosylase"/>
</dbReference>
<keyword evidence="10 14" id="KW-0408">Iron</keyword>
<keyword evidence="8 14" id="KW-0227">DNA damage</keyword>
<dbReference type="InterPro" id="IPR023170">
    <property type="entry name" value="HhH_base_excis_C"/>
</dbReference>
<dbReference type="Gene3D" id="1.10.1670.10">
    <property type="entry name" value="Helix-hairpin-Helix base-excision DNA repair enzymes (C-terminal)"/>
    <property type="match status" value="1"/>
</dbReference>
<evidence type="ECO:0000256" key="13">
    <source>
        <dbReference type="ARBA" id="ARBA00023295"/>
    </source>
</evidence>
<protein>
    <recommendedName>
        <fullName evidence="5 14">Adenine DNA glycosylase</fullName>
        <ecNumber evidence="4 14">3.2.2.31</ecNumber>
    </recommendedName>
</protein>
<keyword evidence="11" id="KW-0411">Iron-sulfur</keyword>
<dbReference type="Pfam" id="PF14815">
    <property type="entry name" value="NUDIX_4"/>
    <property type="match status" value="1"/>
</dbReference>
<dbReference type="Pfam" id="PF00730">
    <property type="entry name" value="HhH-GPD"/>
    <property type="match status" value="1"/>
</dbReference>
<dbReference type="InterPro" id="IPR044298">
    <property type="entry name" value="MIG/MutY"/>
</dbReference>
<dbReference type="GO" id="GO:0006284">
    <property type="term" value="P:base-excision repair"/>
    <property type="evidence" value="ECO:0007669"/>
    <property type="project" value="UniProtKB-UniRule"/>
</dbReference>
<dbReference type="GO" id="GO:0046872">
    <property type="term" value="F:metal ion binding"/>
    <property type="evidence" value="ECO:0007669"/>
    <property type="project" value="UniProtKB-UniRule"/>
</dbReference>
<dbReference type="EC" id="3.2.2.31" evidence="4 14"/>
<keyword evidence="12" id="KW-0234">DNA repair</keyword>
<evidence type="ECO:0000256" key="11">
    <source>
        <dbReference type="ARBA" id="ARBA00023014"/>
    </source>
</evidence>
<evidence type="ECO:0000256" key="12">
    <source>
        <dbReference type="ARBA" id="ARBA00023204"/>
    </source>
</evidence>
<dbReference type="Gene3D" id="1.10.340.30">
    <property type="entry name" value="Hypothetical protein, domain 2"/>
    <property type="match status" value="1"/>
</dbReference>
<dbReference type="Gene3D" id="3.90.79.10">
    <property type="entry name" value="Nucleoside Triphosphate Pyrophosphohydrolase"/>
    <property type="match status" value="1"/>
</dbReference>
<dbReference type="GO" id="GO:0034039">
    <property type="term" value="F:8-oxo-7,8-dihydroguanine DNA N-glycosylase activity"/>
    <property type="evidence" value="ECO:0007669"/>
    <property type="project" value="TreeGrafter"/>
</dbReference>
<reference evidence="16" key="2">
    <citation type="journal article" date="2021" name="PeerJ">
        <title>Extensive microbial diversity within the chicken gut microbiome revealed by metagenomics and culture.</title>
        <authorList>
            <person name="Gilroy R."/>
            <person name="Ravi A."/>
            <person name="Getino M."/>
            <person name="Pursley I."/>
            <person name="Horton D.L."/>
            <person name="Alikhan N.F."/>
            <person name="Baker D."/>
            <person name="Gharbi K."/>
            <person name="Hall N."/>
            <person name="Watson M."/>
            <person name="Adriaenssens E.M."/>
            <person name="Foster-Nyarko E."/>
            <person name="Jarju S."/>
            <person name="Secka A."/>
            <person name="Antonio M."/>
            <person name="Oren A."/>
            <person name="Chaudhuri R.R."/>
            <person name="La Ragione R."/>
            <person name="Hildebrand F."/>
            <person name="Pallen M.J."/>
        </authorList>
    </citation>
    <scope>NUCLEOTIDE SEQUENCE</scope>
    <source>
        <strain evidence="16">23406</strain>
    </source>
</reference>
<proteinExistence type="inferred from homology"/>
<dbReference type="Proteomes" id="UP000886891">
    <property type="component" value="Unassembled WGS sequence"/>
</dbReference>
<evidence type="ECO:0000256" key="3">
    <source>
        <dbReference type="ARBA" id="ARBA00008343"/>
    </source>
</evidence>
<comment type="caution">
    <text evidence="16">The sequence shown here is derived from an EMBL/GenBank/DDBJ whole genome shotgun (WGS) entry which is preliminary data.</text>
</comment>
<keyword evidence="9" id="KW-0378">Hydrolase</keyword>
<feature type="domain" description="HhH-GPD" evidence="15">
    <location>
        <begin position="32"/>
        <end position="183"/>
    </location>
</feature>
<keyword evidence="13 14" id="KW-0326">Glycosidase</keyword>
<dbReference type="SUPFAM" id="SSF48150">
    <property type="entry name" value="DNA-glycosylase"/>
    <property type="match status" value="1"/>
</dbReference>
<dbReference type="GO" id="GO:0000701">
    <property type="term" value="F:purine-specific mismatch base pair DNA N-glycosylase activity"/>
    <property type="evidence" value="ECO:0007669"/>
    <property type="project" value="UniProtKB-EC"/>
</dbReference>
<gene>
    <name evidence="16" type="primary">mutY</name>
    <name evidence="16" type="ORF">IAB14_03555</name>
</gene>
<dbReference type="PROSITE" id="PS01155">
    <property type="entry name" value="ENDONUCLEASE_III_2"/>
    <property type="match status" value="1"/>
</dbReference>
<dbReference type="PANTHER" id="PTHR42944:SF1">
    <property type="entry name" value="ADENINE DNA GLYCOSYLASE"/>
    <property type="match status" value="1"/>
</dbReference>
<evidence type="ECO:0000313" key="16">
    <source>
        <dbReference type="EMBL" id="HIV00175.1"/>
    </source>
</evidence>
<evidence type="ECO:0000256" key="2">
    <source>
        <dbReference type="ARBA" id="ARBA00002933"/>
    </source>
</evidence>